<feature type="region of interest" description="Disordered" evidence="7">
    <location>
        <begin position="1"/>
        <end position="49"/>
    </location>
</feature>
<dbReference type="SUPFAM" id="SSF141523">
    <property type="entry name" value="L,D-transpeptidase catalytic domain-like"/>
    <property type="match status" value="1"/>
</dbReference>
<protein>
    <submittedName>
        <fullName evidence="10">Peptidoglycan transpeptidase, ErfK-YbiS-YhnG family</fullName>
    </submittedName>
</protein>
<dbReference type="PANTHER" id="PTHR30582">
    <property type="entry name" value="L,D-TRANSPEPTIDASE"/>
    <property type="match status" value="1"/>
</dbReference>
<keyword evidence="11" id="KW-1185">Reference proteome</keyword>
<evidence type="ECO:0000256" key="4">
    <source>
        <dbReference type="ARBA" id="ARBA00022984"/>
    </source>
</evidence>
<evidence type="ECO:0000256" key="7">
    <source>
        <dbReference type="SAM" id="MobiDB-lite"/>
    </source>
</evidence>
<dbReference type="OrthoDB" id="3176960at2"/>
<keyword evidence="4 6" id="KW-0573">Peptidoglycan synthesis</keyword>
<dbReference type="InterPro" id="IPR005490">
    <property type="entry name" value="LD_TPept_cat_dom"/>
</dbReference>
<feature type="active site" description="Nucleophile" evidence="6">
    <location>
        <position position="508"/>
    </location>
</feature>
<dbReference type="RefSeq" id="WP_094667095.1">
    <property type="nucleotide sequence ID" value="NZ_MWWW01000005.1"/>
</dbReference>
<dbReference type="InterPro" id="IPR050979">
    <property type="entry name" value="LD-transpeptidase"/>
</dbReference>
<feature type="active site" description="Proton donor/acceptor" evidence="6">
    <location>
        <position position="484"/>
    </location>
</feature>
<feature type="compositionally biased region" description="Polar residues" evidence="7">
    <location>
        <begin position="1"/>
        <end position="18"/>
    </location>
</feature>
<dbReference type="UniPathway" id="UPA00219"/>
<name>A0A261FNM5_9BIFI</name>
<keyword evidence="2" id="KW-0808">Transferase</keyword>
<gene>
    <name evidence="10" type="ORF">BMYO_0560</name>
</gene>
<proteinExistence type="predicted"/>
<keyword evidence="8" id="KW-1133">Transmembrane helix</keyword>
<dbReference type="PROSITE" id="PS52029">
    <property type="entry name" value="LD_TPASE"/>
    <property type="match status" value="1"/>
</dbReference>
<evidence type="ECO:0000256" key="1">
    <source>
        <dbReference type="ARBA" id="ARBA00004752"/>
    </source>
</evidence>
<feature type="transmembrane region" description="Helical" evidence="8">
    <location>
        <begin position="55"/>
        <end position="77"/>
    </location>
</feature>
<dbReference type="PANTHER" id="PTHR30582:SF2">
    <property type="entry name" value="L,D-TRANSPEPTIDASE YCIB-RELATED"/>
    <property type="match status" value="1"/>
</dbReference>
<dbReference type="GO" id="GO:0018104">
    <property type="term" value="P:peptidoglycan-protein cross-linking"/>
    <property type="evidence" value="ECO:0007669"/>
    <property type="project" value="TreeGrafter"/>
</dbReference>
<evidence type="ECO:0000256" key="6">
    <source>
        <dbReference type="PROSITE-ProRule" id="PRU01373"/>
    </source>
</evidence>
<dbReference type="GO" id="GO:0005576">
    <property type="term" value="C:extracellular region"/>
    <property type="evidence" value="ECO:0007669"/>
    <property type="project" value="TreeGrafter"/>
</dbReference>
<evidence type="ECO:0000313" key="10">
    <source>
        <dbReference type="EMBL" id="OZG60764.1"/>
    </source>
</evidence>
<evidence type="ECO:0000256" key="5">
    <source>
        <dbReference type="ARBA" id="ARBA00023316"/>
    </source>
</evidence>
<comment type="pathway">
    <text evidence="1 6">Cell wall biogenesis; peptidoglycan biosynthesis.</text>
</comment>
<dbReference type="GO" id="GO:0071555">
    <property type="term" value="P:cell wall organization"/>
    <property type="evidence" value="ECO:0007669"/>
    <property type="project" value="UniProtKB-UniRule"/>
</dbReference>
<keyword evidence="8" id="KW-0812">Transmembrane</keyword>
<evidence type="ECO:0000256" key="2">
    <source>
        <dbReference type="ARBA" id="ARBA00022679"/>
    </source>
</evidence>
<feature type="domain" description="L,D-TPase catalytic" evidence="9">
    <location>
        <begin position="407"/>
        <end position="532"/>
    </location>
</feature>
<dbReference type="InterPro" id="IPR038063">
    <property type="entry name" value="Transpep_catalytic_dom"/>
</dbReference>
<dbReference type="GO" id="GO:0008360">
    <property type="term" value="P:regulation of cell shape"/>
    <property type="evidence" value="ECO:0007669"/>
    <property type="project" value="UniProtKB-UniRule"/>
</dbReference>
<sequence length="555" mass="59326">MTDVTTSFPRPNDEQTTVLRPVGFDGMPRTTADTDAADTRKRRSRMTHAKRRNRTGLVVLFAVLAVLLAALIAYFFIGRWYFQDKAAPGVHLGNVSVMGQTKDELTDTVNQQVKNTVVSFTADGKTAKASLSDLGVSVDTSKTVDALLNAKTGDFAKLNIFDQPHVALAASTDNATAEQYVTDGLVDEADRVQLTSVSYNKGSQQFEVVAGKDGKQPNTQTITAAVKQTVANPGEHTTVAVKLETGKDVVDPAAAQQVSDDANARLGLTINLGNTKDRNITIPAEQIATFLKPTTNVKTGEISLKVDDKAISTYVASADVVKELTEEKVTREVYIAPKSEGGQRIGADKTLGQDGVEVTGVGDAPAQIAKALEQNQPVDTAVAVKDTPYDVKEVEVPHNFDVANGDPWVHVNLTNQTATAYRGTTPVATFNIASGQYTADGSRLSATGTFYVYLKYESQTMSGPGYSQSGTPWVSYYNGSEALHGVPVYMWGEHPIYVQQGIPGSHGCINMQVADAKWMYDFAPLGTRVVVDGTTPSSGEPLRAAGLDATTYTGA</sequence>
<feature type="compositionally biased region" description="Basic residues" evidence="7">
    <location>
        <begin position="40"/>
        <end position="49"/>
    </location>
</feature>
<dbReference type="GO" id="GO:0071972">
    <property type="term" value="F:peptidoglycan L,D-transpeptidase activity"/>
    <property type="evidence" value="ECO:0007669"/>
    <property type="project" value="TreeGrafter"/>
</dbReference>
<evidence type="ECO:0000259" key="9">
    <source>
        <dbReference type="PROSITE" id="PS52029"/>
    </source>
</evidence>
<dbReference type="Proteomes" id="UP000216871">
    <property type="component" value="Unassembled WGS sequence"/>
</dbReference>
<dbReference type="EMBL" id="MWWW01000005">
    <property type="protein sequence ID" value="OZG60764.1"/>
    <property type="molecule type" value="Genomic_DNA"/>
</dbReference>
<keyword evidence="5 6" id="KW-0961">Cell wall biogenesis/degradation</keyword>
<keyword evidence="3 6" id="KW-0133">Cell shape</keyword>
<accession>A0A261FNM5</accession>
<evidence type="ECO:0000256" key="3">
    <source>
        <dbReference type="ARBA" id="ARBA00022960"/>
    </source>
</evidence>
<keyword evidence="8" id="KW-0472">Membrane</keyword>
<dbReference type="Gene3D" id="2.40.440.10">
    <property type="entry name" value="L,D-transpeptidase catalytic domain-like"/>
    <property type="match status" value="1"/>
</dbReference>
<organism evidence="10 11">
    <name type="scientific">Bifidobacterium myosotis</name>
    <dbReference type="NCBI Taxonomy" id="1630166"/>
    <lineage>
        <taxon>Bacteria</taxon>
        <taxon>Bacillati</taxon>
        <taxon>Actinomycetota</taxon>
        <taxon>Actinomycetes</taxon>
        <taxon>Bifidobacteriales</taxon>
        <taxon>Bifidobacteriaceae</taxon>
        <taxon>Bifidobacterium</taxon>
    </lineage>
</organism>
<dbReference type="CDD" id="cd16913">
    <property type="entry name" value="YkuD_like"/>
    <property type="match status" value="1"/>
</dbReference>
<evidence type="ECO:0000256" key="8">
    <source>
        <dbReference type="SAM" id="Phobius"/>
    </source>
</evidence>
<dbReference type="Pfam" id="PF03734">
    <property type="entry name" value="YkuD"/>
    <property type="match status" value="1"/>
</dbReference>
<reference evidence="10 11" key="1">
    <citation type="journal article" date="2017" name="BMC Genomics">
        <title>Comparative genomic and phylogenomic analyses of the Bifidobacteriaceae family.</title>
        <authorList>
            <person name="Lugli G.A."/>
            <person name="Milani C."/>
            <person name="Turroni F."/>
            <person name="Duranti S."/>
            <person name="Mancabelli L."/>
            <person name="Mangifesta M."/>
            <person name="Ferrario C."/>
            <person name="Modesto M."/>
            <person name="Mattarelli P."/>
            <person name="Jiri K."/>
            <person name="van Sinderen D."/>
            <person name="Ventura M."/>
        </authorList>
    </citation>
    <scope>NUCLEOTIDE SEQUENCE [LARGE SCALE GENOMIC DNA]</scope>
    <source>
        <strain evidence="10 11">DSM 100196</strain>
    </source>
</reference>
<comment type="caution">
    <text evidence="10">The sequence shown here is derived from an EMBL/GenBank/DDBJ whole genome shotgun (WGS) entry which is preliminary data.</text>
</comment>
<dbReference type="AlphaFoldDB" id="A0A261FNM5"/>
<evidence type="ECO:0000313" key="11">
    <source>
        <dbReference type="Proteomes" id="UP000216871"/>
    </source>
</evidence>
<dbReference type="GO" id="GO:0016740">
    <property type="term" value="F:transferase activity"/>
    <property type="evidence" value="ECO:0007669"/>
    <property type="project" value="UniProtKB-KW"/>
</dbReference>